<evidence type="ECO:0000313" key="3">
    <source>
        <dbReference type="Proteomes" id="UP000053558"/>
    </source>
</evidence>
<evidence type="ECO:0000313" key="2">
    <source>
        <dbReference type="EMBL" id="EIW73829.1"/>
    </source>
</evidence>
<name>R7SFH5_CONPW</name>
<dbReference type="OrthoDB" id="3227225at2759"/>
<proteinExistence type="predicted"/>
<protein>
    <recommendedName>
        <fullName evidence="4">DUF4219 domain-containing protein</fullName>
    </recommendedName>
</protein>
<keyword evidence="3" id="KW-1185">Reference proteome</keyword>
<feature type="region of interest" description="Disordered" evidence="1">
    <location>
        <begin position="219"/>
        <end position="258"/>
    </location>
</feature>
<evidence type="ECO:0008006" key="4">
    <source>
        <dbReference type="Google" id="ProtNLM"/>
    </source>
</evidence>
<reference evidence="3" key="1">
    <citation type="journal article" date="2012" name="Science">
        <title>The Paleozoic origin of enzymatic lignin decomposition reconstructed from 31 fungal genomes.</title>
        <authorList>
            <person name="Floudas D."/>
            <person name="Binder M."/>
            <person name="Riley R."/>
            <person name="Barry K."/>
            <person name="Blanchette R.A."/>
            <person name="Henrissat B."/>
            <person name="Martinez A.T."/>
            <person name="Otillar R."/>
            <person name="Spatafora J.W."/>
            <person name="Yadav J.S."/>
            <person name="Aerts A."/>
            <person name="Benoit I."/>
            <person name="Boyd A."/>
            <person name="Carlson A."/>
            <person name="Copeland A."/>
            <person name="Coutinho P.M."/>
            <person name="de Vries R.P."/>
            <person name="Ferreira P."/>
            <person name="Findley K."/>
            <person name="Foster B."/>
            <person name="Gaskell J."/>
            <person name="Glotzer D."/>
            <person name="Gorecki P."/>
            <person name="Heitman J."/>
            <person name="Hesse C."/>
            <person name="Hori C."/>
            <person name="Igarashi K."/>
            <person name="Jurgens J.A."/>
            <person name="Kallen N."/>
            <person name="Kersten P."/>
            <person name="Kohler A."/>
            <person name="Kuees U."/>
            <person name="Kumar T.K.A."/>
            <person name="Kuo A."/>
            <person name="LaButti K."/>
            <person name="Larrondo L.F."/>
            <person name="Lindquist E."/>
            <person name="Ling A."/>
            <person name="Lombard V."/>
            <person name="Lucas S."/>
            <person name="Lundell T."/>
            <person name="Martin R."/>
            <person name="McLaughlin D.J."/>
            <person name="Morgenstern I."/>
            <person name="Morin E."/>
            <person name="Murat C."/>
            <person name="Nagy L.G."/>
            <person name="Nolan M."/>
            <person name="Ohm R.A."/>
            <person name="Patyshakuliyeva A."/>
            <person name="Rokas A."/>
            <person name="Ruiz-Duenas F.J."/>
            <person name="Sabat G."/>
            <person name="Salamov A."/>
            <person name="Samejima M."/>
            <person name="Schmutz J."/>
            <person name="Slot J.C."/>
            <person name="St John F."/>
            <person name="Stenlid J."/>
            <person name="Sun H."/>
            <person name="Sun S."/>
            <person name="Syed K."/>
            <person name="Tsang A."/>
            <person name="Wiebenga A."/>
            <person name="Young D."/>
            <person name="Pisabarro A."/>
            <person name="Eastwood D.C."/>
            <person name="Martin F."/>
            <person name="Cullen D."/>
            <person name="Grigoriev I.V."/>
            <person name="Hibbett D.S."/>
        </authorList>
    </citation>
    <scope>NUCLEOTIDE SEQUENCE [LARGE SCALE GENOMIC DNA]</scope>
    <source>
        <strain evidence="3">RWD-64-598 SS2</strain>
    </source>
</reference>
<feature type="compositionally biased region" description="Low complexity" evidence="1">
    <location>
        <begin position="227"/>
        <end position="258"/>
    </location>
</feature>
<dbReference type="KEGG" id="cput:CONPUDRAFT_160671"/>
<dbReference type="Proteomes" id="UP000053558">
    <property type="component" value="Unassembled WGS sequence"/>
</dbReference>
<dbReference type="GeneID" id="19204368"/>
<dbReference type="AlphaFoldDB" id="R7SFH5"/>
<dbReference type="EMBL" id="JH711652">
    <property type="protein sequence ID" value="EIW73829.1"/>
    <property type="molecule type" value="Genomic_DNA"/>
</dbReference>
<accession>R7SFH5</accession>
<sequence>MPDADASNRVKALTKDNYVSWSVDFSTLARSKGSYKLLKGTETCPQDPGELMLSLSEEQRIHVKGKGDDPTAMKRPEESLSSLIARVDTLYARIKDLRPPAYTLDSLDQELACMALIRALPEEYSHFVSALMLQSTLDKDAVVQAFIQEENNRTRRSTAPVASSEAVLAVSAPSSGSAPSLDHCTCTGELLCSFCEKPHHCFHKCFALQCAKNELKAQSSSRKPGNQSGRSQRANQAQAAAPSASGTSSTAPVPPSASQAVVEYAGNASLCSSPSPTSPTCPLQLDSDADWIANTGTTSHMTPHRH</sequence>
<organism evidence="2 3">
    <name type="scientific">Coniophora puteana (strain RWD-64-598)</name>
    <name type="common">Brown rot fungus</name>
    <dbReference type="NCBI Taxonomy" id="741705"/>
    <lineage>
        <taxon>Eukaryota</taxon>
        <taxon>Fungi</taxon>
        <taxon>Dikarya</taxon>
        <taxon>Basidiomycota</taxon>
        <taxon>Agaricomycotina</taxon>
        <taxon>Agaricomycetes</taxon>
        <taxon>Agaricomycetidae</taxon>
        <taxon>Boletales</taxon>
        <taxon>Coniophorineae</taxon>
        <taxon>Coniophoraceae</taxon>
        <taxon>Coniophora</taxon>
    </lineage>
</organism>
<dbReference type="RefSeq" id="XP_007775994.1">
    <property type="nucleotide sequence ID" value="XM_007777804.1"/>
</dbReference>
<dbReference type="OMA" id="KGTETCP"/>
<evidence type="ECO:0000256" key="1">
    <source>
        <dbReference type="SAM" id="MobiDB-lite"/>
    </source>
</evidence>
<gene>
    <name evidence="2" type="ORF">CONPUDRAFT_160671</name>
</gene>